<reference evidence="1" key="1">
    <citation type="journal article" date="2015" name="Proc. Natl. Acad. Sci. U.S.A.">
        <title>Networks of energetic and metabolic interactions define dynamics in microbial communities.</title>
        <authorList>
            <person name="Embree M."/>
            <person name="Liu J.K."/>
            <person name="Al-Bassam M.M."/>
            <person name="Zengler K."/>
        </authorList>
    </citation>
    <scope>NUCLEOTIDE SEQUENCE</scope>
</reference>
<accession>A0A0W8FC13</accession>
<gene>
    <name evidence="1" type="ORF">ASZ90_011947</name>
</gene>
<organism evidence="1">
    <name type="scientific">hydrocarbon metagenome</name>
    <dbReference type="NCBI Taxonomy" id="938273"/>
    <lineage>
        <taxon>unclassified sequences</taxon>
        <taxon>metagenomes</taxon>
        <taxon>ecological metagenomes</taxon>
    </lineage>
</organism>
<name>A0A0W8FC13_9ZZZZ</name>
<evidence type="ECO:0000313" key="1">
    <source>
        <dbReference type="EMBL" id="KUG18337.1"/>
    </source>
</evidence>
<protein>
    <submittedName>
        <fullName evidence="1">Uncharacterized protein</fullName>
    </submittedName>
</protein>
<proteinExistence type="predicted"/>
<dbReference type="AlphaFoldDB" id="A0A0W8FC13"/>
<comment type="caution">
    <text evidence="1">The sequence shown here is derived from an EMBL/GenBank/DDBJ whole genome shotgun (WGS) entry which is preliminary data.</text>
</comment>
<dbReference type="EMBL" id="LNQE01001387">
    <property type="protein sequence ID" value="KUG18337.1"/>
    <property type="molecule type" value="Genomic_DNA"/>
</dbReference>
<sequence>MRIDYRTRLDEAVSLADIFEVVKTLVEESMNKRRGGLMLGMANLGNDPHGFLGGFFTTGSNVIVLNKIPLNRIMETRPELYKPYAFHVLLHEYIHSLGYLDETEVQEKVHQITREALGEEHLATQFAARASGFIKHLAYPHVSWKADDEGIELVEGFDRSSVSYIA</sequence>